<dbReference type="InterPro" id="IPR024344">
    <property type="entry name" value="MDMPI_metal-binding"/>
</dbReference>
<name>A0ABY2I644_9MICO</name>
<dbReference type="NCBIfam" id="TIGR03083">
    <property type="entry name" value="maleylpyruvate isomerase family mycothiol-dependent enzyme"/>
    <property type="match status" value="1"/>
</dbReference>
<feature type="domain" description="Mycothiol-dependent maleylpyruvate isomerase metal-binding" evidence="1">
    <location>
        <begin position="70"/>
        <end position="125"/>
    </location>
</feature>
<evidence type="ECO:0000259" key="1">
    <source>
        <dbReference type="Pfam" id="PF11716"/>
    </source>
</evidence>
<reference evidence="2 3" key="1">
    <citation type="submission" date="2019-03" db="EMBL/GenBank/DDBJ databases">
        <title>Genomics of glacier-inhabiting Cryobacterium strains.</title>
        <authorList>
            <person name="Liu Q."/>
            <person name="Xin Y.-H."/>
        </authorList>
    </citation>
    <scope>NUCLEOTIDE SEQUENCE [LARGE SCALE GENOMIC DNA]</scope>
    <source>
        <strain evidence="2 3">Hh8</strain>
    </source>
</reference>
<sequence>MGLSESHWAEHPHVSKGVCWSPRQNRVVEIGSLTVANACKGPPRQVTFLMTTRFGGQLAVTTTGVETLYAAERDRFAEDLAGLDDASWQTPSLCRGWTVRDLCAHLLMPYELGFGSFIVGLAQARFNFDEFAYRWARTDRRTGTELTRLIAKTNVAGFAVPDAGELAPLAHLAIHSGDVRRPLGLAGRISPEAGWLVLNELTSGRHSVGDDLLRGLRFQATDTDWSLGGGPEVSGDIATLLSALNRRRAAAADLAGAGADEFRSRMGRVSGR</sequence>
<dbReference type="SUPFAM" id="SSF109854">
    <property type="entry name" value="DinB/YfiT-like putative metalloenzymes"/>
    <property type="match status" value="1"/>
</dbReference>
<organism evidence="2 3">
    <name type="scientific">Cryobacterium flavum</name>
    <dbReference type="NCBI Taxonomy" id="1424659"/>
    <lineage>
        <taxon>Bacteria</taxon>
        <taxon>Bacillati</taxon>
        <taxon>Actinomycetota</taxon>
        <taxon>Actinomycetes</taxon>
        <taxon>Micrococcales</taxon>
        <taxon>Microbacteriaceae</taxon>
        <taxon>Cryobacterium</taxon>
    </lineage>
</organism>
<dbReference type="GO" id="GO:0016853">
    <property type="term" value="F:isomerase activity"/>
    <property type="evidence" value="ECO:0007669"/>
    <property type="project" value="UniProtKB-KW"/>
</dbReference>
<keyword evidence="2" id="KW-0413">Isomerase</keyword>
<dbReference type="InterPro" id="IPR034660">
    <property type="entry name" value="DinB/YfiT-like"/>
</dbReference>
<protein>
    <submittedName>
        <fullName evidence="2">Maleylpyruvate isomerase family mycothiol-dependent enzyme</fullName>
    </submittedName>
</protein>
<proteinExistence type="predicted"/>
<evidence type="ECO:0000313" key="3">
    <source>
        <dbReference type="Proteomes" id="UP000298252"/>
    </source>
</evidence>
<dbReference type="Gene3D" id="1.20.120.450">
    <property type="entry name" value="dinb family like domain"/>
    <property type="match status" value="1"/>
</dbReference>
<dbReference type="InterPro" id="IPR017517">
    <property type="entry name" value="Maleyloyr_isom"/>
</dbReference>
<dbReference type="EMBL" id="SOFD01000004">
    <property type="protein sequence ID" value="TFB81861.1"/>
    <property type="molecule type" value="Genomic_DNA"/>
</dbReference>
<evidence type="ECO:0000313" key="2">
    <source>
        <dbReference type="EMBL" id="TFB81861.1"/>
    </source>
</evidence>
<dbReference type="Pfam" id="PF11716">
    <property type="entry name" value="MDMPI_N"/>
    <property type="match status" value="1"/>
</dbReference>
<accession>A0ABY2I644</accession>
<dbReference type="Proteomes" id="UP000298252">
    <property type="component" value="Unassembled WGS sequence"/>
</dbReference>
<keyword evidence="3" id="KW-1185">Reference proteome</keyword>
<comment type="caution">
    <text evidence="2">The sequence shown here is derived from an EMBL/GenBank/DDBJ whole genome shotgun (WGS) entry which is preliminary data.</text>
</comment>
<gene>
    <name evidence="2" type="ORF">E3O21_01460</name>
</gene>